<gene>
    <name evidence="4" type="ordered locus">Cyan7822_6162</name>
</gene>
<keyword evidence="1" id="KW-0051">Antiviral defense</keyword>
<organism evidence="4 5">
    <name type="scientific">Gloeothece verrucosa (strain PCC 7822)</name>
    <name type="common">Cyanothece sp. (strain PCC 7822)</name>
    <dbReference type="NCBI Taxonomy" id="497965"/>
    <lineage>
        <taxon>Bacteria</taxon>
        <taxon>Bacillati</taxon>
        <taxon>Cyanobacteriota</taxon>
        <taxon>Cyanophyceae</taxon>
        <taxon>Oscillatoriophycideae</taxon>
        <taxon>Chroococcales</taxon>
        <taxon>Aphanothecaceae</taxon>
        <taxon>Gloeothece</taxon>
        <taxon>Gloeothece verrucosa</taxon>
    </lineage>
</organism>
<protein>
    <recommendedName>
        <fullName evidence="3">CRISPR type III-associated protein domain-containing protein</fullName>
    </recommendedName>
</protein>
<dbReference type="EMBL" id="CP002199">
    <property type="protein sequence ID" value="ADN17986.1"/>
    <property type="molecule type" value="Genomic_DNA"/>
</dbReference>
<evidence type="ECO:0000259" key="3">
    <source>
        <dbReference type="Pfam" id="PF03787"/>
    </source>
</evidence>
<dbReference type="Proteomes" id="UP000008206">
    <property type="component" value="Plasmid Cy782201"/>
</dbReference>
<keyword evidence="5" id="KW-1185">Reference proteome</keyword>
<sequence length="695" mass="79875">MKNDHKSTSKAFERPPNPKSSKSSQSSIPKKMNFSPILKDENLFPFLIDFQNLPDLPVDASFVEYLRWMRELKIEDSEQNKAENNATKLHLLQLAQDEKYVNYSKYLKRANQRIKNIVSLKEGQKIIVTCPWRIRVGGHRGPESILLPAFDALGIPFIPSSTLRGIARTQAIREVMKNNPDLSYQKAEQHETIIDHFGSLETKDKSKREGKVTFLDAYPVDDKSPSGGLSLDIANNVWKWGENNLPEYQPNPNLFLSLKQPTFLIGIIPNHYCEKKQLNKVEEWLLKGLASGVGSQINSGYGCLTKSRNYEICENNQQILLELDFTLKGQLINSYKSYNNLSQPYKINGDRIERNKKNIPKLVESSKPEVRPIAFKSMLRYWFRVIALGVLPKIRVKELEAFIFGGIEPKHQGLIQVQIHDSDDGNLPTQKKFGTQSGKLIILASYELSQDNYQLLIDFIEALTWLMFHLGGVGLGARRPLYERKRYNAQGNRVPPYWRGADLKAENQDEFWKIPETIEKFEKRFHACLNCFYNNLSKIQNSYVQFRQKLQPSVNHENYIINSQCPLKVEKIKPRSWDEALDQNCRVIVCQGISNNSKNFALSLLHSENLNKKDLNSSGKNKYLCGDDGCPSPVLVTHLKNYEVVVIFGASKILEKPKNEGEKAKQINPRYQYFTEIKRQCEQVKILWDGLEFPS</sequence>
<dbReference type="InterPro" id="IPR005537">
    <property type="entry name" value="RAMP_III_fam"/>
</dbReference>
<name>E0UM06_GLOV7</name>
<dbReference type="RefSeq" id="WP_013334736.1">
    <property type="nucleotide sequence ID" value="NC_014533.1"/>
</dbReference>
<feature type="region of interest" description="Disordered" evidence="2">
    <location>
        <begin position="1"/>
        <end position="30"/>
    </location>
</feature>
<geneLocation type="plasmid" evidence="4 5">
    <name>Cy782201</name>
</geneLocation>
<dbReference type="Pfam" id="PF03787">
    <property type="entry name" value="RAMPs"/>
    <property type="match status" value="1"/>
</dbReference>
<reference evidence="5" key="1">
    <citation type="journal article" date="2011" name="MBio">
        <title>Novel metabolic attributes of the genus Cyanothece, comprising a group of unicellular nitrogen-fixing Cyanobacteria.</title>
        <authorList>
            <person name="Bandyopadhyay A."/>
            <person name="Elvitigala T."/>
            <person name="Welsh E."/>
            <person name="Stockel J."/>
            <person name="Liberton M."/>
            <person name="Min H."/>
            <person name="Sherman L.A."/>
            <person name="Pakrasi H.B."/>
        </authorList>
    </citation>
    <scope>NUCLEOTIDE SEQUENCE [LARGE SCALE GENOMIC DNA]</scope>
    <source>
        <strain evidence="5">PCC 7822</strain>
        <plasmid evidence="5">Cy782201</plasmid>
    </source>
</reference>
<feature type="compositionally biased region" description="Low complexity" evidence="2">
    <location>
        <begin position="19"/>
        <end position="30"/>
    </location>
</feature>
<dbReference type="InterPro" id="IPR010172">
    <property type="entry name" value="CRISPR-assoc_prot_TM1791"/>
</dbReference>
<dbReference type="PANTHER" id="PTHR39965">
    <property type="entry name" value="CRISPR SYSTEM CMR SUBUNIT CMR6"/>
    <property type="match status" value="1"/>
</dbReference>
<dbReference type="OrthoDB" id="9813956at2"/>
<evidence type="ECO:0000256" key="2">
    <source>
        <dbReference type="SAM" id="MobiDB-lite"/>
    </source>
</evidence>
<dbReference type="AlphaFoldDB" id="E0UM06"/>
<feature type="compositionally biased region" description="Basic and acidic residues" evidence="2">
    <location>
        <begin position="1"/>
        <end position="13"/>
    </location>
</feature>
<dbReference type="KEGG" id="cyj:Cyan7822_6162"/>
<proteinExistence type="predicted"/>
<dbReference type="HOGENOM" id="CLU_428844_0_0_3"/>
<accession>E0UM06</accession>
<dbReference type="GO" id="GO:0051607">
    <property type="term" value="P:defense response to virus"/>
    <property type="evidence" value="ECO:0007669"/>
    <property type="project" value="UniProtKB-KW"/>
</dbReference>
<feature type="domain" description="CRISPR type III-associated protein" evidence="3">
    <location>
        <begin position="128"/>
        <end position="304"/>
    </location>
</feature>
<keyword evidence="4" id="KW-0614">Plasmid</keyword>
<evidence type="ECO:0000313" key="5">
    <source>
        <dbReference type="Proteomes" id="UP000008206"/>
    </source>
</evidence>
<evidence type="ECO:0000256" key="1">
    <source>
        <dbReference type="ARBA" id="ARBA00023118"/>
    </source>
</evidence>
<evidence type="ECO:0000313" key="4">
    <source>
        <dbReference type="EMBL" id="ADN17986.1"/>
    </source>
</evidence>
<dbReference type="PANTHER" id="PTHR39965:SF1">
    <property type="entry name" value="CRISPR SYSTEM CMR SUBUNIT CMR6"/>
    <property type="match status" value="1"/>
</dbReference>